<dbReference type="EMBL" id="JAAIJQ010000031">
    <property type="protein sequence ID" value="NEV62610.1"/>
    <property type="molecule type" value="Genomic_DNA"/>
</dbReference>
<dbReference type="Proteomes" id="UP000483379">
    <property type="component" value="Unassembled WGS sequence"/>
</dbReference>
<gene>
    <name evidence="6" type="ORF">G3446_12030</name>
</gene>
<proteinExistence type="inferred from homology"/>
<sequence>MTMHEPSHIDSRWAQRLRRGEQPDAEDVREHLLAVHQRHAGFTEAIARGCRDAAGRNSYEWLAEAIDQARHRTVLDLACGSGVLAEICLQRHGDRVTLTGVDMSADELALARRRIPDPAVRLHQALAQRMDCVPDASMDVVLCHWALTLMDPIEPVLAEIRRVLRPNGTLAAIIDGEILSSPVYAAVHHVIYSAACNEYPCYGEADLGDSRVRTPEPLAALIRQTFRDAEVQVEPGLVSLTGTPRGLAQEATRFFYASFVLPMEARARVLADVQEVLSAHHGTDGQCRFDMPIHRLVAQL</sequence>
<reference evidence="6 7" key="1">
    <citation type="submission" date="2020-02" db="EMBL/GenBank/DDBJ databases">
        <title>Genome sequences of Thiorhodococcus mannitoliphagus and Thiorhodococcus minor, purple sulfur photosynthetic bacteria in the gammaproteobacterial family, Chromatiaceae.</title>
        <authorList>
            <person name="Aviles F.A."/>
            <person name="Meyer T.E."/>
            <person name="Kyndt J.A."/>
        </authorList>
    </citation>
    <scope>NUCLEOTIDE SEQUENCE [LARGE SCALE GENOMIC DNA]</scope>
    <source>
        <strain evidence="6 7">DSM 11518</strain>
    </source>
</reference>
<dbReference type="Pfam" id="PF08241">
    <property type="entry name" value="Methyltransf_11"/>
    <property type="match status" value="1"/>
</dbReference>
<evidence type="ECO:0000313" key="6">
    <source>
        <dbReference type="EMBL" id="NEV62610.1"/>
    </source>
</evidence>
<dbReference type="CDD" id="cd02440">
    <property type="entry name" value="AdoMet_MTases"/>
    <property type="match status" value="1"/>
</dbReference>
<dbReference type="RefSeq" id="WP_164453079.1">
    <property type="nucleotide sequence ID" value="NZ_JAAIJQ010000031.1"/>
</dbReference>
<feature type="domain" description="Methyltransferase type 11" evidence="5">
    <location>
        <begin position="75"/>
        <end position="171"/>
    </location>
</feature>
<organism evidence="6 7">
    <name type="scientific">Thiorhodococcus minor</name>
    <dbReference type="NCBI Taxonomy" id="57489"/>
    <lineage>
        <taxon>Bacteria</taxon>
        <taxon>Pseudomonadati</taxon>
        <taxon>Pseudomonadota</taxon>
        <taxon>Gammaproteobacteria</taxon>
        <taxon>Chromatiales</taxon>
        <taxon>Chromatiaceae</taxon>
        <taxon>Thiorhodococcus</taxon>
    </lineage>
</organism>
<name>A0A6M0JYN8_9GAMM</name>
<accession>A0A6M0JYN8</accession>
<dbReference type="PANTHER" id="PTHR44942:SF4">
    <property type="entry name" value="METHYLTRANSFERASE TYPE 11 DOMAIN-CONTAINING PROTEIN"/>
    <property type="match status" value="1"/>
</dbReference>
<dbReference type="InterPro" id="IPR029063">
    <property type="entry name" value="SAM-dependent_MTases_sf"/>
</dbReference>
<comment type="similarity">
    <text evidence="1">Belongs to the methyltransferase superfamily.</text>
</comment>
<dbReference type="InterPro" id="IPR013216">
    <property type="entry name" value="Methyltransf_11"/>
</dbReference>
<dbReference type="PANTHER" id="PTHR44942">
    <property type="entry name" value="METHYLTRANSF_11 DOMAIN-CONTAINING PROTEIN"/>
    <property type="match status" value="1"/>
</dbReference>
<evidence type="ECO:0000256" key="2">
    <source>
        <dbReference type="ARBA" id="ARBA00022603"/>
    </source>
</evidence>
<evidence type="ECO:0000259" key="5">
    <source>
        <dbReference type="Pfam" id="PF08241"/>
    </source>
</evidence>
<evidence type="ECO:0000256" key="4">
    <source>
        <dbReference type="SAM" id="MobiDB-lite"/>
    </source>
</evidence>
<evidence type="ECO:0000256" key="1">
    <source>
        <dbReference type="ARBA" id="ARBA00008361"/>
    </source>
</evidence>
<evidence type="ECO:0000256" key="3">
    <source>
        <dbReference type="ARBA" id="ARBA00022679"/>
    </source>
</evidence>
<feature type="region of interest" description="Disordered" evidence="4">
    <location>
        <begin position="1"/>
        <end position="21"/>
    </location>
</feature>
<dbReference type="GO" id="GO:0032259">
    <property type="term" value="P:methylation"/>
    <property type="evidence" value="ECO:0007669"/>
    <property type="project" value="UniProtKB-KW"/>
</dbReference>
<dbReference type="AlphaFoldDB" id="A0A6M0JYN8"/>
<keyword evidence="2 6" id="KW-0489">Methyltransferase</keyword>
<dbReference type="GO" id="GO:0008757">
    <property type="term" value="F:S-adenosylmethionine-dependent methyltransferase activity"/>
    <property type="evidence" value="ECO:0007669"/>
    <property type="project" value="InterPro"/>
</dbReference>
<comment type="caution">
    <text evidence="6">The sequence shown here is derived from an EMBL/GenBank/DDBJ whole genome shotgun (WGS) entry which is preliminary data.</text>
</comment>
<evidence type="ECO:0000313" key="7">
    <source>
        <dbReference type="Proteomes" id="UP000483379"/>
    </source>
</evidence>
<protein>
    <submittedName>
        <fullName evidence="6">Class I SAM-dependent methyltransferase</fullName>
    </submittedName>
</protein>
<keyword evidence="7" id="KW-1185">Reference proteome</keyword>
<keyword evidence="3 6" id="KW-0808">Transferase</keyword>
<dbReference type="SUPFAM" id="SSF53335">
    <property type="entry name" value="S-adenosyl-L-methionine-dependent methyltransferases"/>
    <property type="match status" value="1"/>
</dbReference>
<dbReference type="InterPro" id="IPR051052">
    <property type="entry name" value="Diverse_substrate_MTase"/>
</dbReference>
<dbReference type="Gene3D" id="3.40.50.150">
    <property type="entry name" value="Vaccinia Virus protein VP39"/>
    <property type="match status" value="1"/>
</dbReference>